<reference evidence="1 2" key="1">
    <citation type="journal article" date="2018" name="Nat. Biotechnol.">
        <title>A standardized bacterial taxonomy based on genome phylogeny substantially revises the tree of life.</title>
        <authorList>
            <person name="Parks D.H."/>
            <person name="Chuvochina M."/>
            <person name="Waite D.W."/>
            <person name="Rinke C."/>
            <person name="Skarshewski A."/>
            <person name="Chaumeil P.A."/>
            <person name="Hugenholtz P."/>
        </authorList>
    </citation>
    <scope>NUCLEOTIDE SEQUENCE [LARGE SCALE GENOMIC DNA]</scope>
    <source>
        <strain evidence="1">UBA11701</strain>
    </source>
</reference>
<sequence>MKKTLAILARVSLLFLIIFTPLNSSVVLSQGGKASVVSVAESIGKQRTAAEENNVRSRPAGRWTTQCDSINVLHITWITEIRLKGGIFIIESEFNNFAERFGKKASPNLDTAFKVMLEPDTIWLEIMSDGTFAPENTGFNQSVVAYAYPGGYKAIAEELNSLGIDWEELYTELKASALEIRKSVDSTFCSPPPKKQGWPRFLTG</sequence>
<organism evidence="1 2">
    <name type="scientific">candidate division WWE3 bacterium</name>
    <dbReference type="NCBI Taxonomy" id="2053526"/>
    <lineage>
        <taxon>Bacteria</taxon>
        <taxon>Katanobacteria</taxon>
    </lineage>
</organism>
<gene>
    <name evidence="1" type="ORF">DEP93_04305</name>
</gene>
<protein>
    <submittedName>
        <fullName evidence="1">Uncharacterized protein</fullName>
    </submittedName>
</protein>
<accession>A0A3D0ZQU5</accession>
<evidence type="ECO:0000313" key="2">
    <source>
        <dbReference type="Proteomes" id="UP000263336"/>
    </source>
</evidence>
<proteinExistence type="predicted"/>
<dbReference type="AlphaFoldDB" id="A0A3D0ZQU5"/>
<dbReference type="EMBL" id="DOZN01000028">
    <property type="protein sequence ID" value="HCC42655.1"/>
    <property type="molecule type" value="Genomic_DNA"/>
</dbReference>
<dbReference type="Proteomes" id="UP000263336">
    <property type="component" value="Unassembled WGS sequence"/>
</dbReference>
<name>A0A3D0ZQU5_UNCKA</name>
<evidence type="ECO:0000313" key="1">
    <source>
        <dbReference type="EMBL" id="HCC42655.1"/>
    </source>
</evidence>
<comment type="caution">
    <text evidence="1">The sequence shown here is derived from an EMBL/GenBank/DDBJ whole genome shotgun (WGS) entry which is preliminary data.</text>
</comment>